<proteinExistence type="predicted"/>
<organism evidence="2 3">
    <name type="scientific">Liparis tanakae</name>
    <name type="common">Tanaka's snailfish</name>
    <dbReference type="NCBI Taxonomy" id="230148"/>
    <lineage>
        <taxon>Eukaryota</taxon>
        <taxon>Metazoa</taxon>
        <taxon>Chordata</taxon>
        <taxon>Craniata</taxon>
        <taxon>Vertebrata</taxon>
        <taxon>Euteleostomi</taxon>
        <taxon>Actinopterygii</taxon>
        <taxon>Neopterygii</taxon>
        <taxon>Teleostei</taxon>
        <taxon>Neoteleostei</taxon>
        <taxon>Acanthomorphata</taxon>
        <taxon>Eupercaria</taxon>
        <taxon>Perciformes</taxon>
        <taxon>Cottioidei</taxon>
        <taxon>Cottales</taxon>
        <taxon>Liparidae</taxon>
        <taxon>Liparis</taxon>
    </lineage>
</organism>
<feature type="compositionally biased region" description="Basic and acidic residues" evidence="1">
    <location>
        <begin position="12"/>
        <end position="30"/>
    </location>
</feature>
<gene>
    <name evidence="2" type="ORF">EYF80_048283</name>
</gene>
<name>A0A4Z2FML7_9TELE</name>
<feature type="compositionally biased region" description="Polar residues" evidence="1">
    <location>
        <begin position="43"/>
        <end position="59"/>
    </location>
</feature>
<protein>
    <submittedName>
        <fullName evidence="2">Uncharacterized protein</fullName>
    </submittedName>
</protein>
<feature type="region of interest" description="Disordered" evidence="1">
    <location>
        <begin position="43"/>
        <end position="92"/>
    </location>
</feature>
<comment type="caution">
    <text evidence="2">The sequence shown here is derived from an EMBL/GenBank/DDBJ whole genome shotgun (WGS) entry which is preliminary data.</text>
</comment>
<dbReference type="EMBL" id="SRLO01001099">
    <property type="protein sequence ID" value="TNN41542.1"/>
    <property type="molecule type" value="Genomic_DNA"/>
</dbReference>
<feature type="region of interest" description="Disordered" evidence="1">
    <location>
        <begin position="1"/>
        <end position="30"/>
    </location>
</feature>
<accession>A0A4Z2FML7</accession>
<keyword evidence="3" id="KW-1185">Reference proteome</keyword>
<sequence>MAGGIRHSQVHGPDESHKDSMFDNPRRKGEVMRLKGYRLKQLSTASNRGGHNHRQQASAQLEDAGRAALPNAELAPEQLLRPQAPESATGRAAQPALHQLWISAGLAFPSARHDSTLIWEISGDPGGISVTQSPSTSHNRQFNSMSTFLRIPEM</sequence>
<evidence type="ECO:0000256" key="1">
    <source>
        <dbReference type="SAM" id="MobiDB-lite"/>
    </source>
</evidence>
<dbReference type="AlphaFoldDB" id="A0A4Z2FML7"/>
<evidence type="ECO:0000313" key="3">
    <source>
        <dbReference type="Proteomes" id="UP000314294"/>
    </source>
</evidence>
<reference evidence="2 3" key="1">
    <citation type="submission" date="2019-03" db="EMBL/GenBank/DDBJ databases">
        <title>First draft genome of Liparis tanakae, snailfish: a comprehensive survey of snailfish specific genes.</title>
        <authorList>
            <person name="Kim W."/>
            <person name="Song I."/>
            <person name="Jeong J.-H."/>
            <person name="Kim D."/>
            <person name="Kim S."/>
            <person name="Ryu S."/>
            <person name="Song J.Y."/>
            <person name="Lee S.K."/>
        </authorList>
    </citation>
    <scope>NUCLEOTIDE SEQUENCE [LARGE SCALE GENOMIC DNA]</scope>
    <source>
        <tissue evidence="2">Muscle</tissue>
    </source>
</reference>
<evidence type="ECO:0000313" key="2">
    <source>
        <dbReference type="EMBL" id="TNN41542.1"/>
    </source>
</evidence>
<dbReference type="Proteomes" id="UP000314294">
    <property type="component" value="Unassembled WGS sequence"/>
</dbReference>